<dbReference type="SMART" id="SM00992">
    <property type="entry name" value="YccV-like"/>
    <property type="match status" value="1"/>
</dbReference>
<proteinExistence type="predicted"/>
<evidence type="ECO:0000259" key="1">
    <source>
        <dbReference type="SMART" id="SM00992"/>
    </source>
</evidence>
<name>A0AA36DUZ1_CYLNA</name>
<dbReference type="Gene3D" id="2.30.30.390">
    <property type="entry name" value="Hemimethylated DNA-binding domain"/>
    <property type="match status" value="1"/>
</dbReference>
<accession>A0AA36DUZ1</accession>
<sequence>MEMVNGYRAVIVGWDLTAKASKEFLDRVHKGDQEMINSPHYAVLIDVRDRLVPQLGYIHQDNIEPYAGRIIHNLVSSYMERYDESKHRYIPKPWLKRVYPDD</sequence>
<feature type="domain" description="Hemimethylated DNA-binding" evidence="1">
    <location>
        <begin position="1"/>
        <end position="92"/>
    </location>
</feature>
<dbReference type="InterPro" id="IPR036623">
    <property type="entry name" value="Hemimethylated_DNA-bd_sf"/>
</dbReference>
<dbReference type="Proteomes" id="UP001176961">
    <property type="component" value="Unassembled WGS sequence"/>
</dbReference>
<dbReference type="PANTHER" id="PTHR48439:SF1">
    <property type="entry name" value="HEMIMETHYLATED DNA-BINDING DOMAIN-CONTAINING PROTEIN"/>
    <property type="match status" value="1"/>
</dbReference>
<dbReference type="EMBL" id="CATQJL010000112">
    <property type="protein sequence ID" value="CAJ0593281.1"/>
    <property type="molecule type" value="Genomic_DNA"/>
</dbReference>
<gene>
    <name evidence="2" type="ORF">CYNAS_LOCUS5264</name>
</gene>
<dbReference type="NCBIfam" id="TIGR02097">
    <property type="entry name" value="yccV"/>
    <property type="match status" value="1"/>
</dbReference>
<protein>
    <recommendedName>
        <fullName evidence="1">Hemimethylated DNA-binding domain-containing protein</fullName>
    </recommendedName>
</protein>
<dbReference type="Pfam" id="PF08755">
    <property type="entry name" value="YccV-like"/>
    <property type="match status" value="1"/>
</dbReference>
<organism evidence="2 3">
    <name type="scientific">Cylicocyclus nassatus</name>
    <name type="common">Nematode worm</name>
    <dbReference type="NCBI Taxonomy" id="53992"/>
    <lineage>
        <taxon>Eukaryota</taxon>
        <taxon>Metazoa</taxon>
        <taxon>Ecdysozoa</taxon>
        <taxon>Nematoda</taxon>
        <taxon>Chromadorea</taxon>
        <taxon>Rhabditida</taxon>
        <taxon>Rhabditina</taxon>
        <taxon>Rhabditomorpha</taxon>
        <taxon>Strongyloidea</taxon>
        <taxon>Strongylidae</taxon>
        <taxon>Cylicocyclus</taxon>
    </lineage>
</organism>
<dbReference type="SUPFAM" id="SSF141255">
    <property type="entry name" value="YccV-like"/>
    <property type="match status" value="1"/>
</dbReference>
<evidence type="ECO:0000313" key="2">
    <source>
        <dbReference type="EMBL" id="CAJ0593281.1"/>
    </source>
</evidence>
<dbReference type="InterPro" id="IPR053189">
    <property type="entry name" value="Clp_protease_adapter_ClpF"/>
</dbReference>
<comment type="caution">
    <text evidence="2">The sequence shown here is derived from an EMBL/GenBank/DDBJ whole genome shotgun (WGS) entry which is preliminary data.</text>
</comment>
<keyword evidence="3" id="KW-1185">Reference proteome</keyword>
<dbReference type="PANTHER" id="PTHR48439">
    <property type="entry name" value="HEMIMETHYLATED DNA-BINDING DOMAIN-CONTAINING PROTEIN"/>
    <property type="match status" value="1"/>
</dbReference>
<dbReference type="GO" id="GO:0003677">
    <property type="term" value="F:DNA binding"/>
    <property type="evidence" value="ECO:0007669"/>
    <property type="project" value="InterPro"/>
</dbReference>
<evidence type="ECO:0000313" key="3">
    <source>
        <dbReference type="Proteomes" id="UP001176961"/>
    </source>
</evidence>
<reference evidence="2" key="1">
    <citation type="submission" date="2023-07" db="EMBL/GenBank/DDBJ databases">
        <authorList>
            <consortium name="CYATHOMIX"/>
        </authorList>
    </citation>
    <scope>NUCLEOTIDE SEQUENCE</scope>
    <source>
        <strain evidence="2">N/A</strain>
    </source>
</reference>
<dbReference type="InterPro" id="IPR011722">
    <property type="entry name" value="Hemimethylated_DNA-bd_dom"/>
</dbReference>
<dbReference type="AlphaFoldDB" id="A0AA36DUZ1"/>